<dbReference type="Pfam" id="PF00248">
    <property type="entry name" value="Aldo_ket_red"/>
    <property type="match status" value="1"/>
</dbReference>
<dbReference type="InterPro" id="IPR023210">
    <property type="entry name" value="NADP_OxRdtase_dom"/>
</dbReference>
<evidence type="ECO:0000313" key="3">
    <source>
        <dbReference type="EMBL" id="QDU35117.1"/>
    </source>
</evidence>
<evidence type="ECO:0000259" key="2">
    <source>
        <dbReference type="Pfam" id="PF00248"/>
    </source>
</evidence>
<dbReference type="OrthoDB" id="9804790at2"/>
<dbReference type="EC" id="1.1.1.-" evidence="3"/>
<dbReference type="PANTHER" id="PTHR43625">
    <property type="entry name" value="AFLATOXIN B1 ALDEHYDE REDUCTASE"/>
    <property type="match status" value="1"/>
</dbReference>
<dbReference type="PANTHER" id="PTHR43625:SF40">
    <property type="entry name" value="ALDO-KETO REDUCTASE YAKC [NADP(+)]"/>
    <property type="match status" value="1"/>
</dbReference>
<evidence type="ECO:0000256" key="1">
    <source>
        <dbReference type="ARBA" id="ARBA00023002"/>
    </source>
</evidence>
<dbReference type="SUPFAM" id="SSF51430">
    <property type="entry name" value="NAD(P)-linked oxidoreductase"/>
    <property type="match status" value="1"/>
</dbReference>
<dbReference type="PRINTS" id="PR00069">
    <property type="entry name" value="ALDKETRDTASE"/>
</dbReference>
<accession>A0A517YY35</accession>
<dbReference type="Proteomes" id="UP000317369">
    <property type="component" value="Chromosome"/>
</dbReference>
<keyword evidence="1 3" id="KW-0560">Oxidoreductase</keyword>
<feature type="domain" description="NADP-dependent oxidoreductase" evidence="2">
    <location>
        <begin position="16"/>
        <end position="307"/>
    </location>
</feature>
<reference evidence="3 4" key="1">
    <citation type="submission" date="2019-02" db="EMBL/GenBank/DDBJ databases">
        <title>Deep-cultivation of Planctomycetes and their phenomic and genomic characterization uncovers novel biology.</title>
        <authorList>
            <person name="Wiegand S."/>
            <person name="Jogler M."/>
            <person name="Boedeker C."/>
            <person name="Pinto D."/>
            <person name="Vollmers J."/>
            <person name="Rivas-Marin E."/>
            <person name="Kohn T."/>
            <person name="Peeters S.H."/>
            <person name="Heuer A."/>
            <person name="Rast P."/>
            <person name="Oberbeckmann S."/>
            <person name="Bunk B."/>
            <person name="Jeske O."/>
            <person name="Meyerdierks A."/>
            <person name="Storesund J.E."/>
            <person name="Kallscheuer N."/>
            <person name="Luecker S."/>
            <person name="Lage O.M."/>
            <person name="Pohl T."/>
            <person name="Merkel B.J."/>
            <person name="Hornburger P."/>
            <person name="Mueller R.-W."/>
            <person name="Bruemmer F."/>
            <person name="Labrenz M."/>
            <person name="Spormann A.M."/>
            <person name="Op den Camp H."/>
            <person name="Overmann J."/>
            <person name="Amann R."/>
            <person name="Jetten M.S.M."/>
            <person name="Mascher T."/>
            <person name="Medema M.H."/>
            <person name="Devos D.P."/>
            <person name="Kaster A.-K."/>
            <person name="Ovreas L."/>
            <person name="Rohde M."/>
            <person name="Galperin M.Y."/>
            <person name="Jogler C."/>
        </authorList>
    </citation>
    <scope>NUCLEOTIDE SEQUENCE [LARGE SCALE GENOMIC DNA]</scope>
    <source>
        <strain evidence="3 4">KS4</strain>
    </source>
</reference>
<name>A0A517YY35_9BACT</name>
<keyword evidence="4" id="KW-1185">Reference proteome</keyword>
<dbReference type="GO" id="GO:0005737">
    <property type="term" value="C:cytoplasm"/>
    <property type="evidence" value="ECO:0007669"/>
    <property type="project" value="TreeGrafter"/>
</dbReference>
<dbReference type="EMBL" id="CP036425">
    <property type="protein sequence ID" value="QDU35117.1"/>
    <property type="molecule type" value="Genomic_DNA"/>
</dbReference>
<sequence>MRKHILGNSNLEASILGFGCMGLSEFYGPPTEEAESLNILNHAYHNGINFFDTADIYGCGHNEQLLSKFIRDKRSKIILATKCAIVRKPGEYARKIDNSPQYIHNACDASLKRLQTDYIDLYYIHRFSGETPIEDVMHALAKLKTQGKIRQIGLSEVSANTLRKACKITPVAALQTEYSISTRDVEADILPTCHDVGTGFVSYSPLGRGLLTGQIKSLNDLADDDFRRISPRFNEENFNNNLKRLSLLNDLAQSKNCTPGQIAIAWLLHRPVPIFPIPGTKRIKYLDQNIQAANIELTRDEISLIDNSFPPGFFGGQRYPEAGMTGINT</sequence>
<gene>
    <name evidence="3" type="primary">yhdN_4</name>
    <name evidence="3" type="ORF">KS4_31970</name>
</gene>
<dbReference type="KEGG" id="pcor:KS4_31970"/>
<proteinExistence type="predicted"/>
<dbReference type="InterPro" id="IPR050791">
    <property type="entry name" value="Aldo-Keto_reductase"/>
</dbReference>
<dbReference type="Gene3D" id="3.20.20.100">
    <property type="entry name" value="NADP-dependent oxidoreductase domain"/>
    <property type="match status" value="1"/>
</dbReference>
<evidence type="ECO:0000313" key="4">
    <source>
        <dbReference type="Proteomes" id="UP000317369"/>
    </source>
</evidence>
<dbReference type="InterPro" id="IPR020471">
    <property type="entry name" value="AKR"/>
</dbReference>
<dbReference type="InterPro" id="IPR036812">
    <property type="entry name" value="NAD(P)_OxRdtase_dom_sf"/>
</dbReference>
<dbReference type="CDD" id="cd19076">
    <property type="entry name" value="AKR_AKR13A_13D"/>
    <property type="match status" value="1"/>
</dbReference>
<dbReference type="GO" id="GO:0016491">
    <property type="term" value="F:oxidoreductase activity"/>
    <property type="evidence" value="ECO:0007669"/>
    <property type="project" value="UniProtKB-KW"/>
</dbReference>
<dbReference type="RefSeq" id="WP_145079980.1">
    <property type="nucleotide sequence ID" value="NZ_CP036425.1"/>
</dbReference>
<protein>
    <submittedName>
        <fullName evidence="3">General stress protein 69</fullName>
        <ecNumber evidence="3">1.1.1.-</ecNumber>
    </submittedName>
</protein>
<organism evidence="3 4">
    <name type="scientific">Poriferisphaera corsica</name>
    <dbReference type="NCBI Taxonomy" id="2528020"/>
    <lineage>
        <taxon>Bacteria</taxon>
        <taxon>Pseudomonadati</taxon>
        <taxon>Planctomycetota</taxon>
        <taxon>Phycisphaerae</taxon>
        <taxon>Phycisphaerales</taxon>
        <taxon>Phycisphaeraceae</taxon>
        <taxon>Poriferisphaera</taxon>
    </lineage>
</organism>
<dbReference type="AlphaFoldDB" id="A0A517YY35"/>